<evidence type="ECO:0000313" key="1">
    <source>
        <dbReference type="EMBL" id="MTG96933.1"/>
    </source>
</evidence>
<sequence>MRTKFIALFVLTFSIVGAGRTNYERNWTNVETINLVNEVDVANTRELEEIKSEDSFESLATSTYNSLTLNSYEAPSLKVFSTALRGYYKMVENGEILNTKLTIVDFSLSSSQQRLWVIDMDSNEVVLQSYVAHGKKTGDEYATAFSNRINSHMSSLGFYKTGETYTGRNGFSLRLDGVERGINDNARARAIVVHGADYASEDLVRAQGKLGRSYGCPAVPVEVNDTLIELIKGKSCLFIYHPNKDYQVKSRIV</sequence>
<accession>A0A6I3LFJ5</accession>
<protein>
    <recommendedName>
        <fullName evidence="3">Murein L,D-transpeptidase catalytic domain family protein</fullName>
    </recommendedName>
</protein>
<dbReference type="InterPro" id="IPR032676">
    <property type="entry name" value="YkuD_2"/>
</dbReference>
<dbReference type="PANTHER" id="PTHR38477">
    <property type="entry name" value="HYPOTHETICAL EXPORTED PROTEIN"/>
    <property type="match status" value="1"/>
</dbReference>
<dbReference type="OrthoDB" id="9815195at2"/>
<proteinExistence type="predicted"/>
<dbReference type="AlphaFoldDB" id="A0A6I3LFJ5"/>
<dbReference type="Proteomes" id="UP000438760">
    <property type="component" value="Unassembled WGS sequence"/>
</dbReference>
<dbReference type="RefSeq" id="WP_155090981.1">
    <property type="nucleotide sequence ID" value="NZ_CP102754.1"/>
</dbReference>
<evidence type="ECO:0008006" key="3">
    <source>
        <dbReference type="Google" id="ProtNLM"/>
    </source>
</evidence>
<keyword evidence="2" id="KW-1185">Reference proteome</keyword>
<dbReference type="Pfam" id="PF13645">
    <property type="entry name" value="YkuD_2"/>
    <property type="match status" value="1"/>
</dbReference>
<dbReference type="EMBL" id="WMJX01000002">
    <property type="protein sequence ID" value="MTG96933.1"/>
    <property type="molecule type" value="Genomic_DNA"/>
</dbReference>
<comment type="caution">
    <text evidence="1">The sequence shown here is derived from an EMBL/GenBank/DDBJ whole genome shotgun (WGS) entry which is preliminary data.</text>
</comment>
<organism evidence="1 2">
    <name type="scientific">Myroides albus</name>
    <dbReference type="NCBI Taxonomy" id="2562892"/>
    <lineage>
        <taxon>Bacteria</taxon>
        <taxon>Pseudomonadati</taxon>
        <taxon>Bacteroidota</taxon>
        <taxon>Flavobacteriia</taxon>
        <taxon>Flavobacteriales</taxon>
        <taxon>Flavobacteriaceae</taxon>
        <taxon>Myroides</taxon>
    </lineage>
</organism>
<dbReference type="PANTHER" id="PTHR38477:SF1">
    <property type="entry name" value="MUREIN L,D-TRANSPEPTIDASE CATALYTIC DOMAIN FAMILY PROTEIN"/>
    <property type="match status" value="1"/>
</dbReference>
<reference evidence="1 2" key="1">
    <citation type="submission" date="2019-11" db="EMBL/GenBank/DDBJ databases">
        <title>Genome of Strain BIT-d1.</title>
        <authorList>
            <person name="Yang Y."/>
        </authorList>
    </citation>
    <scope>NUCLEOTIDE SEQUENCE [LARGE SCALE GENOMIC DNA]</scope>
    <source>
        <strain evidence="1 2">BIT-d1</strain>
    </source>
</reference>
<evidence type="ECO:0000313" key="2">
    <source>
        <dbReference type="Proteomes" id="UP000438760"/>
    </source>
</evidence>
<name>A0A6I3LFJ5_9FLAO</name>
<gene>
    <name evidence="1" type="ORF">GJV76_02040</name>
</gene>